<dbReference type="CDD" id="cd07322">
    <property type="entry name" value="PriL_PriS_Eukaryotic"/>
    <property type="match status" value="1"/>
</dbReference>
<keyword evidence="14" id="KW-1185">Reference proteome</keyword>
<comment type="similarity">
    <text evidence="1 9">Belongs to the eukaryotic-type primase large subunit family.</text>
</comment>
<comment type="function">
    <text evidence="9">DNA primase is the polymerase that synthesizes small RNA primers for the Okazaki fragments made during discontinuous DNA replication.</text>
</comment>
<evidence type="ECO:0000256" key="6">
    <source>
        <dbReference type="ARBA" id="ARBA00023004"/>
    </source>
</evidence>
<dbReference type="Pfam" id="PF04104">
    <property type="entry name" value="DNA_primase_lrg"/>
    <property type="match status" value="1"/>
</dbReference>
<dbReference type="PIRSF" id="PIRSF009449">
    <property type="entry name" value="DNA_primase_large_subunit"/>
    <property type="match status" value="1"/>
</dbReference>
<accession>A0A9W8DTV6</accession>
<feature type="binding site" evidence="10">
    <location>
        <position position="395"/>
    </location>
    <ligand>
        <name>[4Fe-4S] cluster</name>
        <dbReference type="ChEBI" id="CHEBI:49883"/>
    </ligand>
</feature>
<feature type="region of interest" description="Disordered" evidence="11">
    <location>
        <begin position="487"/>
        <end position="508"/>
    </location>
</feature>
<evidence type="ECO:0000313" key="13">
    <source>
        <dbReference type="EMBL" id="KAJ1918086.1"/>
    </source>
</evidence>
<feature type="binding site" evidence="10">
    <location>
        <position position="435"/>
    </location>
    <ligand>
        <name>[4Fe-4S] cluster</name>
        <dbReference type="ChEBI" id="CHEBI:49883"/>
    </ligand>
</feature>
<dbReference type="OrthoDB" id="421393at2759"/>
<proteinExistence type="inferred from homology"/>
<sequence length="508" mass="57808">MFTQRAAGIKREFGSNVGGIGGGFGGRAPEVITHSGYPHRLQMYNKPPELEITIEEFESFALDRLQVLKAVEMAQLRGQGTDDCRRRINESLSKYLPMHSDRMGGTRPRQIIAERRKDHISHFILRLAFSRSEDLRQWFLRQETALFRHRYREVDSADRQSLLNEISFDLKILSPQEKAKFIEEMDIKGFYPQDEQLFEVDFRRVLDLVGRRQAILRKGRAYIAQSNLATLVINEYQKRLGRALEICAKALPRMDEDERLLPILQNMSSQYGSQEYQSTNAAGAVTADSVDSLTAHFPLCMRQLHGKLKEESHLKHFGRMQFGLFLKGIGLSLPEALLYWRKAFSRMTDDQFQKGYAYNIRHNYGMEGKRTDYTPYSCGKIITTNAPSSGDHHGCPFRHSGQDKLRAMLFHGGLKDSEVRDVADYAQKGHYQIACTKYLELQIQKRRGGGKPSVLAGSQANSGVVIESITHPNQYFDLSLGDGQLKNNNSNGSGKYAASYGSTQNYQR</sequence>
<evidence type="ECO:0000256" key="2">
    <source>
        <dbReference type="ARBA" id="ARBA00022485"/>
    </source>
</evidence>
<dbReference type="AlphaFoldDB" id="A0A9W8DTV6"/>
<keyword evidence="5 9" id="KW-0479">Metal-binding</keyword>
<keyword evidence="13" id="KW-0378">Hydrolase</keyword>
<evidence type="ECO:0000259" key="12">
    <source>
        <dbReference type="Pfam" id="PF04104"/>
    </source>
</evidence>
<feature type="domain" description="DNA primase large subunit C-terminal" evidence="12">
    <location>
        <begin position="295"/>
        <end position="476"/>
    </location>
</feature>
<evidence type="ECO:0000256" key="10">
    <source>
        <dbReference type="PIRSR" id="PIRSR009449-1"/>
    </source>
</evidence>
<gene>
    <name evidence="13" type="primary">PRI2</name>
    <name evidence="13" type="ORF">H4219_002807</name>
</gene>
<dbReference type="InterPro" id="IPR016558">
    <property type="entry name" value="DNA_primase_lsu_euk"/>
</dbReference>
<comment type="caution">
    <text evidence="13">The sequence shown here is derived from an EMBL/GenBank/DDBJ whole genome shotgun (WGS) entry which is preliminary data.</text>
</comment>
<dbReference type="GO" id="GO:0003677">
    <property type="term" value="F:DNA binding"/>
    <property type="evidence" value="ECO:0007669"/>
    <property type="project" value="UniProtKB-UniRule"/>
</dbReference>
<keyword evidence="3 9" id="KW-0639">Primosome</keyword>
<keyword evidence="2 9" id="KW-0004">4Fe-4S</keyword>
<dbReference type="Pfam" id="PF26466">
    <property type="entry name" value="DNA_primase_lrg_N"/>
    <property type="match status" value="1"/>
</dbReference>
<dbReference type="EMBL" id="JANBPU010000053">
    <property type="protein sequence ID" value="KAJ1918086.1"/>
    <property type="molecule type" value="Genomic_DNA"/>
</dbReference>
<dbReference type="Proteomes" id="UP001150538">
    <property type="component" value="Unassembled WGS sequence"/>
</dbReference>
<evidence type="ECO:0000256" key="9">
    <source>
        <dbReference type="PIRNR" id="PIRNR009449"/>
    </source>
</evidence>
<protein>
    <recommendedName>
        <fullName evidence="9">DNA primase large subunit</fullName>
    </recommendedName>
</protein>
<dbReference type="GO" id="GO:0051539">
    <property type="term" value="F:4 iron, 4 sulfur cluster binding"/>
    <property type="evidence" value="ECO:0007669"/>
    <property type="project" value="UniProtKB-UniRule"/>
</dbReference>
<keyword evidence="6 9" id="KW-0408">Iron</keyword>
<dbReference type="InterPro" id="IPR058560">
    <property type="entry name" value="DNA_primase_C"/>
</dbReference>
<evidence type="ECO:0000256" key="11">
    <source>
        <dbReference type="SAM" id="MobiDB-lite"/>
    </source>
</evidence>
<dbReference type="Gene3D" id="1.20.930.80">
    <property type="match status" value="1"/>
</dbReference>
<evidence type="ECO:0000313" key="14">
    <source>
        <dbReference type="Proteomes" id="UP001150538"/>
    </source>
</evidence>
<dbReference type="PANTHER" id="PTHR10537:SF3">
    <property type="entry name" value="DNA PRIMASE LARGE SUBUNIT"/>
    <property type="match status" value="1"/>
</dbReference>
<evidence type="ECO:0000256" key="3">
    <source>
        <dbReference type="ARBA" id="ARBA00022515"/>
    </source>
</evidence>
<keyword evidence="4 9" id="KW-0235">DNA replication</keyword>
<evidence type="ECO:0000256" key="8">
    <source>
        <dbReference type="ARBA" id="ARBA00023125"/>
    </source>
</evidence>
<evidence type="ECO:0000256" key="5">
    <source>
        <dbReference type="ARBA" id="ARBA00022723"/>
    </source>
</evidence>
<dbReference type="GO" id="GO:0016787">
    <property type="term" value="F:hydrolase activity"/>
    <property type="evidence" value="ECO:0007669"/>
    <property type="project" value="UniProtKB-KW"/>
</dbReference>
<organism evidence="13 14">
    <name type="scientific">Mycoemilia scoparia</name>
    <dbReference type="NCBI Taxonomy" id="417184"/>
    <lineage>
        <taxon>Eukaryota</taxon>
        <taxon>Fungi</taxon>
        <taxon>Fungi incertae sedis</taxon>
        <taxon>Zoopagomycota</taxon>
        <taxon>Kickxellomycotina</taxon>
        <taxon>Kickxellomycetes</taxon>
        <taxon>Kickxellales</taxon>
        <taxon>Kickxellaceae</taxon>
        <taxon>Mycoemilia</taxon>
    </lineage>
</organism>
<comment type="cofactor">
    <cofactor evidence="9">
        <name>[4Fe-4S] cluster</name>
        <dbReference type="ChEBI" id="CHEBI:49883"/>
    </cofactor>
    <text evidence="9">Binds 1 [4Fe-4S] cluster.</text>
</comment>
<feature type="binding site" evidence="10">
    <location>
        <position position="300"/>
    </location>
    <ligand>
        <name>[4Fe-4S] cluster</name>
        <dbReference type="ChEBI" id="CHEBI:49883"/>
    </ligand>
</feature>
<evidence type="ECO:0000256" key="1">
    <source>
        <dbReference type="ARBA" id="ARBA00010564"/>
    </source>
</evidence>
<feature type="binding site" evidence="10">
    <location>
        <position position="378"/>
    </location>
    <ligand>
        <name>[4Fe-4S] cluster</name>
        <dbReference type="ChEBI" id="CHEBI:49883"/>
    </ligand>
</feature>
<keyword evidence="8 9" id="KW-0238">DNA-binding</keyword>
<dbReference type="GO" id="GO:0006270">
    <property type="term" value="P:DNA replication initiation"/>
    <property type="evidence" value="ECO:0007669"/>
    <property type="project" value="TreeGrafter"/>
</dbReference>
<dbReference type="PANTHER" id="PTHR10537">
    <property type="entry name" value="DNA PRIMASE LARGE SUBUNIT"/>
    <property type="match status" value="1"/>
</dbReference>
<keyword evidence="7 9" id="KW-0411">Iron-sulfur</keyword>
<evidence type="ECO:0000256" key="4">
    <source>
        <dbReference type="ARBA" id="ARBA00022705"/>
    </source>
</evidence>
<evidence type="ECO:0000256" key="7">
    <source>
        <dbReference type="ARBA" id="ARBA00023014"/>
    </source>
</evidence>
<dbReference type="GO" id="GO:0006269">
    <property type="term" value="P:DNA replication, synthesis of primer"/>
    <property type="evidence" value="ECO:0007669"/>
    <property type="project" value="UniProtKB-KW"/>
</dbReference>
<reference evidence="13" key="1">
    <citation type="submission" date="2022-07" db="EMBL/GenBank/DDBJ databases">
        <title>Phylogenomic reconstructions and comparative analyses of Kickxellomycotina fungi.</title>
        <authorList>
            <person name="Reynolds N.K."/>
            <person name="Stajich J.E."/>
            <person name="Barry K."/>
            <person name="Grigoriev I.V."/>
            <person name="Crous P."/>
            <person name="Smith M.E."/>
        </authorList>
    </citation>
    <scope>NUCLEOTIDE SEQUENCE</scope>
    <source>
        <strain evidence="13">NBRC 100468</strain>
    </source>
</reference>
<dbReference type="InterPro" id="IPR007238">
    <property type="entry name" value="DNA_primase_lsu_euk/arc"/>
</dbReference>
<dbReference type="GO" id="GO:0046872">
    <property type="term" value="F:metal ion binding"/>
    <property type="evidence" value="ECO:0007669"/>
    <property type="project" value="UniProtKB-UniRule"/>
</dbReference>
<dbReference type="GO" id="GO:0005658">
    <property type="term" value="C:alpha DNA polymerase:primase complex"/>
    <property type="evidence" value="ECO:0007669"/>
    <property type="project" value="TreeGrafter"/>
</dbReference>
<name>A0A9W8DTV6_9FUNG</name>